<dbReference type="PANTHER" id="PTHR42718:SF46">
    <property type="entry name" value="BLR6921 PROTEIN"/>
    <property type="match status" value="1"/>
</dbReference>
<dbReference type="InterPro" id="IPR020846">
    <property type="entry name" value="MFS_dom"/>
</dbReference>
<dbReference type="GO" id="GO:0022857">
    <property type="term" value="F:transmembrane transporter activity"/>
    <property type="evidence" value="ECO:0007669"/>
    <property type="project" value="InterPro"/>
</dbReference>
<feature type="transmembrane region" description="Helical" evidence="7">
    <location>
        <begin position="357"/>
        <end position="375"/>
    </location>
</feature>
<keyword evidence="6 7" id="KW-0472">Membrane</keyword>
<dbReference type="AlphaFoldDB" id="T0APU3"/>
<keyword evidence="10" id="KW-1185">Reference proteome</keyword>
<dbReference type="PROSITE" id="PS50850">
    <property type="entry name" value="MFS"/>
    <property type="match status" value="1"/>
</dbReference>
<dbReference type="PANTHER" id="PTHR42718">
    <property type="entry name" value="MAJOR FACILITATOR SUPERFAMILY MULTIDRUG TRANSPORTER MFSC"/>
    <property type="match status" value="1"/>
</dbReference>
<feature type="domain" description="Major facilitator superfamily (MFS) profile" evidence="8">
    <location>
        <begin position="13"/>
        <end position="514"/>
    </location>
</feature>
<evidence type="ECO:0000256" key="5">
    <source>
        <dbReference type="ARBA" id="ARBA00022989"/>
    </source>
</evidence>
<accession>T0APU3</accession>
<name>T0APU3_9RHOO</name>
<feature type="transmembrane region" description="Helical" evidence="7">
    <location>
        <begin position="199"/>
        <end position="217"/>
    </location>
</feature>
<gene>
    <name evidence="9" type="ORF">M622_05295</name>
</gene>
<evidence type="ECO:0000259" key="8">
    <source>
        <dbReference type="PROSITE" id="PS50850"/>
    </source>
</evidence>
<comment type="caution">
    <text evidence="9">The sequence shown here is derived from an EMBL/GenBank/DDBJ whole genome shotgun (WGS) entry which is preliminary data.</text>
</comment>
<dbReference type="RefSeq" id="WP_021250216.1">
    <property type="nucleotide sequence ID" value="NZ_ATJV01000070.1"/>
</dbReference>
<feature type="transmembrane region" description="Helical" evidence="7">
    <location>
        <begin position="79"/>
        <end position="102"/>
    </location>
</feature>
<evidence type="ECO:0000256" key="7">
    <source>
        <dbReference type="SAM" id="Phobius"/>
    </source>
</evidence>
<feature type="transmembrane region" description="Helical" evidence="7">
    <location>
        <begin position="168"/>
        <end position="187"/>
    </location>
</feature>
<keyword evidence="4 7" id="KW-0812">Transmembrane</keyword>
<proteinExistence type="predicted"/>
<feature type="transmembrane region" description="Helical" evidence="7">
    <location>
        <begin position="229"/>
        <end position="246"/>
    </location>
</feature>
<feature type="transmembrane region" description="Helical" evidence="7">
    <location>
        <begin position="108"/>
        <end position="125"/>
    </location>
</feature>
<evidence type="ECO:0000256" key="3">
    <source>
        <dbReference type="ARBA" id="ARBA00022475"/>
    </source>
</evidence>
<sequence length="529" mass="55590">MESSTATRAPWGVYSALLFGTFITIEAAAFQAPALPSVTRHFGIAVNMAALVLILYSLALTVFAPIMGRLGDQYGRKKVITIGMVIFSASEFAAALAPNFWFFLGARFFQGLGAACILPGVFAYVTHLFPAHKRGTALGILAFTMTFGAASGGLLGGLLIDRLGWESVYWISGALTLIGLVPVRLLVPEIELAKTRTAFDYKGATLLFATIAALLSLPTWATNFGKESVITWVIVLIGVSSLTLLWRHSRGVANPVFDVSILSRGDFAKPSVIYWLHMIFSSGIVYSLAFFINTRPGGTAAQFGFVTLFLYGSGLLSAPVAGKLIDRIDPRLVCIVAMVASLLGTVLFLNIDVSTPLWMVIAVVCVMGFGIGINTPSMMKMALAAVPASKMGAGSGLFSMFRDLGSPTGSSLSLAVFGATLAYQTQAVIARQTESLGLDASALATLARAAGGRVREVPQEVADRLSASGLSADAVMLQAHSEGLNAALSNVGYLLLALIVGALVLSLRLVKSTAQKSADSLATDGGRAQ</sequence>
<dbReference type="EMBL" id="ATJV01000070">
    <property type="protein sequence ID" value="EPZ14874.1"/>
    <property type="molecule type" value="Genomic_DNA"/>
</dbReference>
<feature type="transmembrane region" description="Helical" evidence="7">
    <location>
        <begin position="491"/>
        <end position="510"/>
    </location>
</feature>
<protein>
    <recommendedName>
        <fullName evidence="8">Major facilitator superfamily (MFS) profile domain-containing protein</fullName>
    </recommendedName>
</protein>
<dbReference type="InterPro" id="IPR011701">
    <property type="entry name" value="MFS"/>
</dbReference>
<evidence type="ECO:0000313" key="9">
    <source>
        <dbReference type="EMBL" id="EPZ14874.1"/>
    </source>
</evidence>
<comment type="subcellular location">
    <subcellularLocation>
        <location evidence="1">Cell membrane</location>
        <topology evidence="1">Multi-pass membrane protein</topology>
    </subcellularLocation>
</comment>
<evidence type="ECO:0000256" key="4">
    <source>
        <dbReference type="ARBA" id="ARBA00022692"/>
    </source>
</evidence>
<dbReference type="Pfam" id="PF07690">
    <property type="entry name" value="MFS_1"/>
    <property type="match status" value="1"/>
</dbReference>
<evidence type="ECO:0000313" key="10">
    <source>
        <dbReference type="Proteomes" id="UP000015455"/>
    </source>
</evidence>
<evidence type="ECO:0000256" key="2">
    <source>
        <dbReference type="ARBA" id="ARBA00022448"/>
    </source>
</evidence>
<dbReference type="GO" id="GO:0005886">
    <property type="term" value="C:plasma membrane"/>
    <property type="evidence" value="ECO:0007669"/>
    <property type="project" value="UniProtKB-SubCell"/>
</dbReference>
<keyword evidence="5 7" id="KW-1133">Transmembrane helix</keyword>
<feature type="transmembrane region" description="Helical" evidence="7">
    <location>
        <begin position="332"/>
        <end position="351"/>
    </location>
</feature>
<dbReference type="STRING" id="1348657.M622_05295"/>
<feature type="transmembrane region" description="Helical" evidence="7">
    <location>
        <begin position="299"/>
        <end position="320"/>
    </location>
</feature>
<dbReference type="OrthoDB" id="9807274at2"/>
<evidence type="ECO:0000256" key="1">
    <source>
        <dbReference type="ARBA" id="ARBA00004651"/>
    </source>
</evidence>
<keyword evidence="3" id="KW-1003">Cell membrane</keyword>
<dbReference type="eggNOG" id="COG2814">
    <property type="taxonomic scope" value="Bacteria"/>
</dbReference>
<keyword evidence="2" id="KW-0813">Transport</keyword>
<feature type="transmembrane region" description="Helical" evidence="7">
    <location>
        <begin position="272"/>
        <end position="293"/>
    </location>
</feature>
<dbReference type="CDD" id="cd17321">
    <property type="entry name" value="MFS_MMR_MDR_like"/>
    <property type="match status" value="1"/>
</dbReference>
<evidence type="ECO:0000256" key="6">
    <source>
        <dbReference type="ARBA" id="ARBA00023136"/>
    </source>
</evidence>
<organism evidence="9 10">
    <name type="scientific">Thauera terpenica 58Eu</name>
    <dbReference type="NCBI Taxonomy" id="1348657"/>
    <lineage>
        <taxon>Bacteria</taxon>
        <taxon>Pseudomonadati</taxon>
        <taxon>Pseudomonadota</taxon>
        <taxon>Betaproteobacteria</taxon>
        <taxon>Rhodocyclales</taxon>
        <taxon>Zoogloeaceae</taxon>
        <taxon>Thauera</taxon>
    </lineage>
</organism>
<dbReference type="Gene3D" id="1.20.1250.20">
    <property type="entry name" value="MFS general substrate transporter like domains"/>
    <property type="match status" value="1"/>
</dbReference>
<dbReference type="PATRIC" id="fig|1348657.5.peg.2815"/>
<reference evidence="9 10" key="1">
    <citation type="submission" date="2013-06" db="EMBL/GenBank/DDBJ databases">
        <title>Draft genome sequence of Thauera terpenica.</title>
        <authorList>
            <person name="Liu B."/>
            <person name="Frostegard A.H."/>
            <person name="Shapleigh J.P."/>
        </authorList>
    </citation>
    <scope>NUCLEOTIDE SEQUENCE [LARGE SCALE GENOMIC DNA]</scope>
    <source>
        <strain evidence="9 10">58Eu</strain>
    </source>
</reference>
<feature type="transmembrane region" description="Helical" evidence="7">
    <location>
        <begin position="12"/>
        <end position="32"/>
    </location>
</feature>
<feature type="transmembrane region" description="Helical" evidence="7">
    <location>
        <begin position="137"/>
        <end position="156"/>
    </location>
</feature>
<dbReference type="InterPro" id="IPR036259">
    <property type="entry name" value="MFS_trans_sf"/>
</dbReference>
<dbReference type="Proteomes" id="UP000015455">
    <property type="component" value="Unassembled WGS sequence"/>
</dbReference>
<dbReference type="SUPFAM" id="SSF103473">
    <property type="entry name" value="MFS general substrate transporter"/>
    <property type="match status" value="1"/>
</dbReference>
<feature type="transmembrane region" description="Helical" evidence="7">
    <location>
        <begin position="44"/>
        <end position="67"/>
    </location>
</feature>